<evidence type="ECO:0000313" key="3">
    <source>
        <dbReference type="Proteomes" id="UP000054359"/>
    </source>
</evidence>
<dbReference type="Proteomes" id="UP000054359">
    <property type="component" value="Unassembled WGS sequence"/>
</dbReference>
<keyword evidence="1" id="KW-0472">Membrane</keyword>
<evidence type="ECO:0000256" key="1">
    <source>
        <dbReference type="SAM" id="Phobius"/>
    </source>
</evidence>
<feature type="transmembrane region" description="Helical" evidence="1">
    <location>
        <begin position="12"/>
        <end position="36"/>
    </location>
</feature>
<proteinExistence type="predicted"/>
<feature type="non-terminal residue" evidence="2">
    <location>
        <position position="88"/>
    </location>
</feature>
<dbReference type="AlphaFoldDB" id="A0A087U387"/>
<keyword evidence="1" id="KW-0812">Transmembrane</keyword>
<reference evidence="2 3" key="1">
    <citation type="submission" date="2013-11" db="EMBL/GenBank/DDBJ databases">
        <title>Genome sequencing of Stegodyphus mimosarum.</title>
        <authorList>
            <person name="Bechsgaard J."/>
        </authorList>
    </citation>
    <scope>NUCLEOTIDE SEQUENCE [LARGE SCALE GENOMIC DNA]</scope>
</reference>
<sequence>MCQCLSTGFIFLYLWIGVIIAGFFFSWTYLCVIFCFNRKHKSRQGFVTGNAQNERFNIQQGTPPITGYQNPRYVQGTYGHPQNVILRS</sequence>
<gene>
    <name evidence="2" type="ORF">X975_01822</name>
</gene>
<accession>A0A087U387</accession>
<keyword evidence="1" id="KW-1133">Transmembrane helix</keyword>
<dbReference type="EMBL" id="KK117943">
    <property type="protein sequence ID" value="KFM71826.1"/>
    <property type="molecule type" value="Genomic_DNA"/>
</dbReference>
<protein>
    <submittedName>
        <fullName evidence="2">Uncharacterized protein</fullName>
    </submittedName>
</protein>
<keyword evidence="3" id="KW-1185">Reference proteome</keyword>
<evidence type="ECO:0000313" key="2">
    <source>
        <dbReference type="EMBL" id="KFM71826.1"/>
    </source>
</evidence>
<organism evidence="2 3">
    <name type="scientific">Stegodyphus mimosarum</name>
    <name type="common">African social velvet spider</name>
    <dbReference type="NCBI Taxonomy" id="407821"/>
    <lineage>
        <taxon>Eukaryota</taxon>
        <taxon>Metazoa</taxon>
        <taxon>Ecdysozoa</taxon>
        <taxon>Arthropoda</taxon>
        <taxon>Chelicerata</taxon>
        <taxon>Arachnida</taxon>
        <taxon>Araneae</taxon>
        <taxon>Araneomorphae</taxon>
        <taxon>Entelegynae</taxon>
        <taxon>Eresoidea</taxon>
        <taxon>Eresidae</taxon>
        <taxon>Stegodyphus</taxon>
    </lineage>
</organism>
<name>A0A087U387_STEMI</name>